<dbReference type="SMART" id="SM01405">
    <property type="entry name" value="Ribosomal_S6e"/>
    <property type="match status" value="1"/>
</dbReference>
<dbReference type="InterPro" id="IPR018282">
    <property type="entry name" value="Ribosomal_eS6_CS"/>
</dbReference>
<evidence type="ECO:0000313" key="6">
    <source>
        <dbReference type="Proteomes" id="UP000060778"/>
    </source>
</evidence>
<evidence type="ECO:0000256" key="4">
    <source>
        <dbReference type="HAMAP-Rule" id="MF_00512"/>
    </source>
</evidence>
<dbReference type="HAMAP" id="MF_00512">
    <property type="entry name" value="Ribosomal_eS6"/>
    <property type="match status" value="1"/>
</dbReference>
<dbReference type="GO" id="GO:1990904">
    <property type="term" value="C:ribonucleoprotein complex"/>
    <property type="evidence" value="ECO:0007669"/>
    <property type="project" value="UniProtKB-KW"/>
</dbReference>
<organism evidence="5 6">
    <name type="scientific">Ignicoccus islandicus DSM 13165</name>
    <dbReference type="NCBI Taxonomy" id="940295"/>
    <lineage>
        <taxon>Archaea</taxon>
        <taxon>Thermoproteota</taxon>
        <taxon>Thermoprotei</taxon>
        <taxon>Desulfurococcales</taxon>
        <taxon>Desulfurococcaceae</taxon>
        <taxon>Ignicoccus</taxon>
    </lineage>
</organism>
<dbReference type="PROSITE" id="PS00578">
    <property type="entry name" value="RIBOSOMAL_S6E"/>
    <property type="match status" value="1"/>
</dbReference>
<dbReference type="KEGG" id="iis:EYM_07335"/>
<protein>
    <recommendedName>
        <fullName evidence="4">Small ribosomal subunit protein eS6</fullName>
    </recommendedName>
</protein>
<dbReference type="Pfam" id="PF01092">
    <property type="entry name" value="Ribosomal_S6e"/>
    <property type="match status" value="1"/>
</dbReference>
<sequence>MALEFKIVVNDPKAEPHPRGHKVHVKGVDEIPFSKEEEIDQGTRLPVAKANPKLLEALNAEYSIVTVRLLKKEGDEKKKITAHFVVEADENVPENEIWANTEFLSTRFGENEFDGEAFRTKAFQITLKGEQARQFVGKKYKDLVPASVLGIKTLKGKFLEIRGGSDESGFPMRPDIPGPVKKRVLLSGPPGFHPREHGERRRKTVRGNTITEDYVQINTKIVEG</sequence>
<dbReference type="InterPro" id="IPR020924">
    <property type="entry name" value="Ribosomal_eS6_arc"/>
</dbReference>
<keyword evidence="6" id="KW-1185">Reference proteome</keyword>
<dbReference type="STRING" id="940295.EYM_07335"/>
<dbReference type="GeneID" id="30680839"/>
<reference evidence="5 6" key="1">
    <citation type="submission" date="2013-11" db="EMBL/GenBank/DDBJ databases">
        <title>Comparative genomics of Ignicoccus.</title>
        <authorList>
            <person name="Podar M."/>
        </authorList>
    </citation>
    <scope>NUCLEOTIDE SEQUENCE [LARGE SCALE GENOMIC DNA]</scope>
    <source>
        <strain evidence="5 6">DSM 13165</strain>
    </source>
</reference>
<dbReference type="OrthoDB" id="7793at2157"/>
<dbReference type="Proteomes" id="UP000060778">
    <property type="component" value="Chromosome"/>
</dbReference>
<keyword evidence="2 4" id="KW-0689">Ribosomal protein</keyword>
<evidence type="ECO:0000256" key="1">
    <source>
        <dbReference type="ARBA" id="ARBA00009312"/>
    </source>
</evidence>
<evidence type="ECO:0000313" key="5">
    <source>
        <dbReference type="EMBL" id="ALU12030.1"/>
    </source>
</evidence>
<dbReference type="InterPro" id="IPR001377">
    <property type="entry name" value="Ribosomal_eS6"/>
</dbReference>
<dbReference type="RefSeq" id="WP_075050426.1">
    <property type="nucleotide sequence ID" value="NZ_CP006867.1"/>
</dbReference>
<dbReference type="PATRIC" id="fig|940295.4.peg.1426"/>
<evidence type="ECO:0000256" key="2">
    <source>
        <dbReference type="ARBA" id="ARBA00022980"/>
    </source>
</evidence>
<evidence type="ECO:0000256" key="3">
    <source>
        <dbReference type="ARBA" id="ARBA00023274"/>
    </source>
</evidence>
<dbReference type="GO" id="GO:0006412">
    <property type="term" value="P:translation"/>
    <property type="evidence" value="ECO:0007669"/>
    <property type="project" value="UniProtKB-UniRule"/>
</dbReference>
<keyword evidence="3 4" id="KW-0687">Ribonucleoprotein</keyword>
<name>A0A0U3E9P2_9CREN</name>
<dbReference type="GO" id="GO:0003735">
    <property type="term" value="F:structural constituent of ribosome"/>
    <property type="evidence" value="ECO:0007669"/>
    <property type="project" value="InterPro"/>
</dbReference>
<dbReference type="PANTHER" id="PTHR11502">
    <property type="entry name" value="40S RIBOSOMAL PROTEIN S6"/>
    <property type="match status" value="1"/>
</dbReference>
<dbReference type="EMBL" id="CP006867">
    <property type="protein sequence ID" value="ALU12030.1"/>
    <property type="molecule type" value="Genomic_DNA"/>
</dbReference>
<dbReference type="AlphaFoldDB" id="A0A0U3E9P2"/>
<proteinExistence type="inferred from homology"/>
<comment type="similarity">
    <text evidence="1 4">Belongs to the eukaryotic ribosomal protein eS6 family.</text>
</comment>
<gene>
    <name evidence="4" type="primary">rps6e</name>
    <name evidence="5" type="ORF">EYM_07335</name>
</gene>
<accession>A0A0U3E9P2</accession>
<dbReference type="NCBIfam" id="NF003292">
    <property type="entry name" value="PRK04290.1-1"/>
    <property type="match status" value="1"/>
</dbReference>
<dbReference type="GO" id="GO:0005840">
    <property type="term" value="C:ribosome"/>
    <property type="evidence" value="ECO:0007669"/>
    <property type="project" value="UniProtKB-KW"/>
</dbReference>